<reference evidence="5 6" key="1">
    <citation type="journal article" date="2014" name="MBio">
        <title>The Ordospora colligata genome; evolution of extreme reduction in microsporidia and host-to-parasite horizontal gene transfer.</title>
        <authorList>
            <person name="Pombert J.-F."/>
            <person name="Haag K.L."/>
            <person name="Beidas S."/>
            <person name="Ebert D."/>
            <person name="Keeling P.J."/>
        </authorList>
    </citation>
    <scope>NUCLEOTIDE SEQUENCE [LARGE SCALE GENOMIC DNA]</scope>
    <source>
        <strain evidence="5 6">OC4</strain>
    </source>
</reference>
<dbReference type="OrthoDB" id="10256198at2759"/>
<dbReference type="VEuPathDB" id="MicrosporidiaDB:M896_100510"/>
<feature type="domain" description="Dehydrogenase E1 component" evidence="4">
    <location>
        <begin position="48"/>
        <end position="336"/>
    </location>
</feature>
<keyword evidence="5" id="KW-0670">Pyruvate</keyword>
<dbReference type="SUPFAM" id="SSF52518">
    <property type="entry name" value="Thiamin diphosphate-binding fold (THDP-binding)"/>
    <property type="match status" value="1"/>
</dbReference>
<accession>A0A0B2UJ36</accession>
<evidence type="ECO:0000256" key="2">
    <source>
        <dbReference type="ARBA" id="ARBA00023002"/>
    </source>
</evidence>
<dbReference type="CDD" id="cd02000">
    <property type="entry name" value="TPP_E1_PDC_ADC_BCADC"/>
    <property type="match status" value="1"/>
</dbReference>
<evidence type="ECO:0000259" key="4">
    <source>
        <dbReference type="Pfam" id="PF00676"/>
    </source>
</evidence>
<dbReference type="InterPro" id="IPR001017">
    <property type="entry name" value="DH_E1"/>
</dbReference>
<dbReference type="AlphaFoldDB" id="A0A0B2UJ36"/>
<dbReference type="EMBL" id="JOKQ01000010">
    <property type="protein sequence ID" value="KHN69067.1"/>
    <property type="molecule type" value="Genomic_DNA"/>
</dbReference>
<dbReference type="InterPro" id="IPR029061">
    <property type="entry name" value="THDP-binding"/>
</dbReference>
<dbReference type="FunCoup" id="A0A0B2UJ36">
    <property type="interactions" value="31"/>
</dbReference>
<evidence type="ECO:0000313" key="5">
    <source>
        <dbReference type="EMBL" id="KHN69067.1"/>
    </source>
</evidence>
<name>A0A0B2UJ36_9MICR</name>
<comment type="cofactor">
    <cofactor evidence="1">
        <name>thiamine diphosphate</name>
        <dbReference type="ChEBI" id="CHEBI:58937"/>
    </cofactor>
</comment>
<dbReference type="InterPro" id="IPR050642">
    <property type="entry name" value="PDH_E1_Alpha_Subunit"/>
</dbReference>
<gene>
    <name evidence="5" type="ORF">M896_100510</name>
</gene>
<keyword evidence="2" id="KW-0560">Oxidoreductase</keyword>
<dbReference type="Pfam" id="PF00676">
    <property type="entry name" value="E1_dh"/>
    <property type="match status" value="1"/>
</dbReference>
<keyword evidence="3" id="KW-0786">Thiamine pyrophosphate</keyword>
<comment type="caution">
    <text evidence="5">The sequence shown here is derived from an EMBL/GenBank/DDBJ whole genome shotgun (WGS) entry which is preliminary data.</text>
</comment>
<organism evidence="5 6">
    <name type="scientific">Ordospora colligata OC4</name>
    <dbReference type="NCBI Taxonomy" id="1354746"/>
    <lineage>
        <taxon>Eukaryota</taxon>
        <taxon>Fungi</taxon>
        <taxon>Fungi incertae sedis</taxon>
        <taxon>Microsporidia</taxon>
        <taxon>Ordosporidae</taxon>
        <taxon>Ordospora</taxon>
    </lineage>
</organism>
<sequence length="348" mass="39168">MDDAKYVHADPQESMSHIQTHLIEKSSINSIESLHVDEVVHMYKQILRIRYMEEQMIEDYKNGLIRGFCHLSIGQEAIYAALEKASKDDMVISSYRCHGIAYVTGCTIPEIMSEVLGREAGICKGKGGSMHLYNKNFFGGHGIVGAQVSLGLGIAYALKYDTFQKSSTHKVCYAFYGDGAANQGQVWESMNMAFIWKLPVVFVCENNGYGMWTPSESASADSEFFRRGNQVPGIRVTHGSTFAILSVMQYARAYALNNGPIIVQIDTHRLCTHSTADTKDYYRKNNEIQSAKAKDCVIEVGNKLLQFYSENQLQEMQQEIHDEVFKVTQSAKNSAYTPQEQLFKDILL</sequence>
<protein>
    <submittedName>
        <fullName evidence="5">Subunit of pyruvate dehydrogenase E1</fullName>
    </submittedName>
</protein>
<proteinExistence type="predicted"/>
<dbReference type="PANTHER" id="PTHR11516:SF60">
    <property type="entry name" value="PYRUVATE DEHYDROGENASE E1 COMPONENT SUBUNIT ALPHA"/>
    <property type="match status" value="1"/>
</dbReference>
<evidence type="ECO:0000313" key="6">
    <source>
        <dbReference type="Proteomes" id="UP000031056"/>
    </source>
</evidence>
<dbReference type="PANTHER" id="PTHR11516">
    <property type="entry name" value="PYRUVATE DEHYDROGENASE E1 COMPONENT, ALPHA SUBUNIT BACTERIAL AND ORGANELLAR"/>
    <property type="match status" value="1"/>
</dbReference>
<evidence type="ECO:0000256" key="1">
    <source>
        <dbReference type="ARBA" id="ARBA00001964"/>
    </source>
</evidence>
<dbReference type="InParanoid" id="A0A0B2UJ36"/>
<dbReference type="Proteomes" id="UP000031056">
    <property type="component" value="Unassembled WGS sequence"/>
</dbReference>
<dbReference type="STRING" id="1354746.A0A0B2UJ36"/>
<dbReference type="GO" id="GO:0006086">
    <property type="term" value="P:pyruvate decarboxylation to acetyl-CoA"/>
    <property type="evidence" value="ECO:0007669"/>
    <property type="project" value="TreeGrafter"/>
</dbReference>
<dbReference type="GeneID" id="26262461"/>
<keyword evidence="6" id="KW-1185">Reference proteome</keyword>
<evidence type="ECO:0000256" key="3">
    <source>
        <dbReference type="ARBA" id="ARBA00023052"/>
    </source>
</evidence>
<dbReference type="Gene3D" id="3.40.50.970">
    <property type="match status" value="1"/>
</dbReference>
<dbReference type="RefSeq" id="XP_014563109.1">
    <property type="nucleotide sequence ID" value="XM_014707623.1"/>
</dbReference>
<dbReference type="GO" id="GO:0004739">
    <property type="term" value="F:pyruvate dehydrogenase (acetyl-transferring) activity"/>
    <property type="evidence" value="ECO:0007669"/>
    <property type="project" value="TreeGrafter"/>
</dbReference>
<dbReference type="HOGENOM" id="CLU_029393_5_2_1"/>